<dbReference type="PANTHER" id="PTHR43834">
    <property type="entry name" value="GTPASE DER"/>
    <property type="match status" value="1"/>
</dbReference>
<comment type="caution">
    <text evidence="10">The sequence shown here is derived from an EMBL/GenBank/DDBJ whole genome shotgun (WGS) entry which is preliminary data.</text>
</comment>
<accession>A0A178VLJ5</accession>
<evidence type="ECO:0000256" key="2">
    <source>
        <dbReference type="ARBA" id="ARBA00020953"/>
    </source>
</evidence>
<dbReference type="PROSITE" id="PS51712">
    <property type="entry name" value="G_ENGA"/>
    <property type="match status" value="1"/>
</dbReference>
<dbReference type="CDD" id="cd01895">
    <property type="entry name" value="EngA2"/>
    <property type="match status" value="1"/>
</dbReference>
<dbReference type="InterPro" id="IPR031166">
    <property type="entry name" value="G_ENGA"/>
</dbReference>
<dbReference type="GO" id="GO:0005525">
    <property type="term" value="F:GTP binding"/>
    <property type="evidence" value="ECO:0007669"/>
    <property type="project" value="UniProtKB-KW"/>
</dbReference>
<evidence type="ECO:0000256" key="3">
    <source>
        <dbReference type="ARBA" id="ARBA00022517"/>
    </source>
</evidence>
<dbReference type="NCBIfam" id="TIGR03594">
    <property type="entry name" value="GTPase_EngA"/>
    <property type="match status" value="1"/>
</dbReference>
<evidence type="ECO:0000256" key="1">
    <source>
        <dbReference type="ARBA" id="ARBA00008279"/>
    </source>
</evidence>
<dbReference type="HAMAP" id="MF_00195">
    <property type="entry name" value="GTPase_Der"/>
    <property type="match status" value="1"/>
</dbReference>
<sequence>MASLLDSLTTRGFFTMPSISRIYSPLASSTSLTSSPSSSSSIIPSLSVLSYTHQHPHSSRFPFLVAATLDGSSAEEELDFEEFDQYAEDNFADDYSDDEDDSIDISVLEKEARDIVRDYATTLSRELKIEDETIEGKETRRKGKRLAKNTQQIPEHLLQRVAIVGRPNVGKSALFNRLVGENRAIVVDEPGVTRDRLYGRSYWGDQEFVVVDTGGVMTVSKSPSGVMEELNVSTTIGMEGIPLSSREAAIARMPSMIEKQATAAVDESAVIIFVVDGQAGPSGADVEIADWLRKYYSHKYIILAVNKCESPRKGLMQASEFWSLGFTPIPISALSGTGTGELLDLVCSGLIKLEVSAITGHSLDMYIMENIEEEEEENYIPAIAIIGRPNVGKSSILNALVREDRTIVSPVSGTTRDAIDAEFTGPDGEKFRLIDTAGIRKKSSVASSGSTTEAMSVNRAFRAIRRSDVVALVIEAMACITEQDLKIAERIEREGKGCLVVVNKWDTIPNKNQETAAHYEDDVREKLRSLKWAPIVYSTAITGHSVDNIVVAAATVQKERSRRLSTAILNQVIREAVAFKSPPRTRGGKRGRVYYCTQAAIRPPTFVFFVNDAKLFSDTYRRYMEKQLRTDAGFAGTPIRLLWRSRKRSDKNGGGGGTMRMAGLTRQRNLATKRT</sequence>
<dbReference type="InterPro" id="IPR015946">
    <property type="entry name" value="KH_dom-like_a/b"/>
</dbReference>
<feature type="region of interest" description="Disordered" evidence="8">
    <location>
        <begin position="646"/>
        <end position="675"/>
    </location>
</feature>
<dbReference type="InterPro" id="IPR027417">
    <property type="entry name" value="P-loop_NTPase"/>
</dbReference>
<dbReference type="Gene3D" id="3.30.300.20">
    <property type="match status" value="1"/>
</dbReference>
<dbReference type="InterPro" id="IPR006073">
    <property type="entry name" value="GTP-bd"/>
</dbReference>
<comment type="similarity">
    <text evidence="1">Belongs to the TRAFAC class TrmE-Era-EngA-EngB-Septin-like GTPase superfamily. EngA (Der) GTPase family.</text>
</comment>
<evidence type="ECO:0000256" key="7">
    <source>
        <dbReference type="ARBA" id="ARBA00032345"/>
    </source>
</evidence>
<dbReference type="Gene3D" id="3.40.50.300">
    <property type="entry name" value="P-loop containing nucleotide triphosphate hydrolases"/>
    <property type="match status" value="2"/>
</dbReference>
<evidence type="ECO:0000256" key="5">
    <source>
        <dbReference type="ARBA" id="ARBA00022741"/>
    </source>
</evidence>
<dbReference type="InterPro" id="IPR005225">
    <property type="entry name" value="Small_GTP-bd"/>
</dbReference>
<evidence type="ECO:0000256" key="8">
    <source>
        <dbReference type="SAM" id="MobiDB-lite"/>
    </source>
</evidence>
<dbReference type="Pfam" id="PF14714">
    <property type="entry name" value="KH_dom-like"/>
    <property type="match status" value="1"/>
</dbReference>
<dbReference type="GO" id="GO:0042254">
    <property type="term" value="P:ribosome biogenesis"/>
    <property type="evidence" value="ECO:0007669"/>
    <property type="project" value="UniProtKB-KW"/>
</dbReference>
<protein>
    <recommendedName>
        <fullName evidence="2">GTPase Der</fullName>
    </recommendedName>
    <alternativeName>
        <fullName evidence="7">GTP-binding protein EngA</fullName>
    </alternativeName>
</protein>
<dbReference type="ExpressionAtlas" id="A0A178VLJ5">
    <property type="expression patterns" value="baseline and differential"/>
</dbReference>
<dbReference type="SUPFAM" id="SSF52540">
    <property type="entry name" value="P-loop containing nucleoside triphosphate hydrolases"/>
    <property type="match status" value="2"/>
</dbReference>
<keyword evidence="5" id="KW-0547">Nucleotide-binding</keyword>
<dbReference type="PANTHER" id="PTHR43834:SF2">
    <property type="entry name" value="GTPASE DER"/>
    <property type="match status" value="1"/>
</dbReference>
<dbReference type="Pfam" id="PF01926">
    <property type="entry name" value="MMR_HSR1"/>
    <property type="match status" value="2"/>
</dbReference>
<dbReference type="FunFam" id="3.40.50.300:FF:000040">
    <property type="entry name" value="GTPase Der"/>
    <property type="match status" value="1"/>
</dbReference>
<keyword evidence="3" id="KW-0690">Ribosome biogenesis</keyword>
<dbReference type="Proteomes" id="UP000078284">
    <property type="component" value="Chromosome 3"/>
</dbReference>
<dbReference type="FunFam" id="3.30.300.20:FF:000004">
    <property type="entry name" value="GTPase Der"/>
    <property type="match status" value="1"/>
</dbReference>
<evidence type="ECO:0000313" key="10">
    <source>
        <dbReference type="EMBL" id="OAP06321.1"/>
    </source>
</evidence>
<dbReference type="NCBIfam" id="TIGR00231">
    <property type="entry name" value="small_GTP"/>
    <property type="match status" value="1"/>
</dbReference>
<dbReference type="FunFam" id="3.40.50.300:FF:001185">
    <property type="entry name" value="GTPase Der"/>
    <property type="match status" value="1"/>
</dbReference>
<feature type="domain" description="EngA-type G" evidence="9">
    <location>
        <begin position="381"/>
        <end position="561"/>
    </location>
</feature>
<dbReference type="CDD" id="cd01894">
    <property type="entry name" value="EngA1"/>
    <property type="match status" value="1"/>
</dbReference>
<evidence type="ECO:0000259" key="9">
    <source>
        <dbReference type="PROSITE" id="PS51712"/>
    </source>
</evidence>
<evidence type="ECO:0000256" key="6">
    <source>
        <dbReference type="ARBA" id="ARBA00023134"/>
    </source>
</evidence>
<dbReference type="AlphaFoldDB" id="A0A178VLJ5"/>
<dbReference type="InterPro" id="IPR016484">
    <property type="entry name" value="GTPase_Der"/>
</dbReference>
<gene>
    <name evidence="10" type="ordered locus">AXX17_At3g12040</name>
</gene>
<keyword evidence="4" id="KW-0677">Repeat</keyword>
<organism evidence="10 11">
    <name type="scientific">Arabidopsis thaliana</name>
    <name type="common">Mouse-ear cress</name>
    <dbReference type="NCBI Taxonomy" id="3702"/>
    <lineage>
        <taxon>Eukaryota</taxon>
        <taxon>Viridiplantae</taxon>
        <taxon>Streptophyta</taxon>
        <taxon>Embryophyta</taxon>
        <taxon>Tracheophyta</taxon>
        <taxon>Spermatophyta</taxon>
        <taxon>Magnoliopsida</taxon>
        <taxon>eudicotyledons</taxon>
        <taxon>Gunneridae</taxon>
        <taxon>Pentapetalae</taxon>
        <taxon>rosids</taxon>
        <taxon>malvids</taxon>
        <taxon>Brassicales</taxon>
        <taxon>Brassicaceae</taxon>
        <taxon>Camelineae</taxon>
        <taxon>Arabidopsis</taxon>
    </lineage>
</organism>
<evidence type="ECO:0000256" key="4">
    <source>
        <dbReference type="ARBA" id="ARBA00022737"/>
    </source>
</evidence>
<feature type="compositionally biased region" description="Polar residues" evidence="8">
    <location>
        <begin position="666"/>
        <end position="675"/>
    </location>
</feature>
<dbReference type="PRINTS" id="PR00326">
    <property type="entry name" value="GTP1OBG"/>
</dbReference>
<reference evidence="11" key="1">
    <citation type="journal article" date="2016" name="Proc. Natl. Acad. Sci. U.S.A.">
        <title>Chromosome-level assembly of Arabidopsis thaliana Ler reveals the extent of translocation and inversion polymorphisms.</title>
        <authorList>
            <person name="Zapata L."/>
            <person name="Ding J."/>
            <person name="Willing E.M."/>
            <person name="Hartwig B."/>
            <person name="Bezdan D."/>
            <person name="Jiao W.B."/>
            <person name="Patel V."/>
            <person name="Velikkakam James G."/>
            <person name="Koornneef M."/>
            <person name="Ossowski S."/>
            <person name="Schneeberger K."/>
        </authorList>
    </citation>
    <scope>NUCLEOTIDE SEQUENCE [LARGE SCALE GENOMIC DNA]</scope>
    <source>
        <strain evidence="11">cv. Landsberg erecta</strain>
    </source>
</reference>
<proteinExistence type="inferred from homology"/>
<evidence type="ECO:0000313" key="11">
    <source>
        <dbReference type="Proteomes" id="UP000078284"/>
    </source>
</evidence>
<keyword evidence="6" id="KW-0342">GTP-binding</keyword>
<dbReference type="EMBL" id="LUHQ01000003">
    <property type="protein sequence ID" value="OAP06321.1"/>
    <property type="molecule type" value="Genomic_DNA"/>
</dbReference>
<name>A0A178VLJ5_ARATH</name>
<dbReference type="InterPro" id="IPR032859">
    <property type="entry name" value="KH_dom-like"/>
</dbReference>